<accession>A0A5D3G3Q6</accession>
<evidence type="ECO:0000256" key="8">
    <source>
        <dbReference type="ARBA" id="ARBA00022982"/>
    </source>
</evidence>
<evidence type="ECO:0000256" key="4">
    <source>
        <dbReference type="ARBA" id="ARBA00022617"/>
    </source>
</evidence>
<feature type="binding site" description="axial binding residue" evidence="12">
    <location>
        <position position="188"/>
    </location>
    <ligand>
        <name>heme c</name>
        <dbReference type="ChEBI" id="CHEBI:61717"/>
        <label>2</label>
    </ligand>
    <ligandPart>
        <name>Fe</name>
        <dbReference type="ChEBI" id="CHEBI:18248"/>
    </ligandPart>
</feature>
<feature type="binding site" description="axial binding residue" evidence="12">
    <location>
        <position position="41"/>
    </location>
    <ligand>
        <name>heme c</name>
        <dbReference type="ChEBI" id="CHEBI:61717"/>
        <label>1</label>
    </ligand>
    <ligandPart>
        <name>Fe</name>
        <dbReference type="ChEBI" id="CHEBI:18248"/>
    </ligandPart>
</feature>
<dbReference type="RefSeq" id="WP_148854274.1">
    <property type="nucleotide sequence ID" value="NZ_VSRO01000016.1"/>
</dbReference>
<keyword evidence="8" id="KW-0249">Electron transport</keyword>
<dbReference type="EMBL" id="VSRO01000016">
    <property type="protein sequence ID" value="TYK54916.1"/>
    <property type="molecule type" value="Genomic_DNA"/>
</dbReference>
<feature type="domain" description="Cytochrome c" evidence="15">
    <location>
        <begin position="23"/>
        <end position="125"/>
    </location>
</feature>
<feature type="binding site" description="covalent" evidence="11">
    <location>
        <position position="40"/>
    </location>
    <ligand>
        <name>heme c</name>
        <dbReference type="ChEBI" id="CHEBI:61717"/>
        <label>1</label>
    </ligand>
</feature>
<keyword evidence="5 12" id="KW-0479">Metal-binding</keyword>
<evidence type="ECO:0000256" key="11">
    <source>
        <dbReference type="PIRSR" id="PIRSR000018-50"/>
    </source>
</evidence>
<evidence type="ECO:0000256" key="1">
    <source>
        <dbReference type="ARBA" id="ARBA00004236"/>
    </source>
</evidence>
<feature type="binding site" description="covalent" evidence="11">
    <location>
        <position position="323"/>
    </location>
    <ligand>
        <name>heme c</name>
        <dbReference type="ChEBI" id="CHEBI:61717"/>
        <label>3</label>
    </ligand>
</feature>
<dbReference type="GO" id="GO:0009055">
    <property type="term" value="F:electron transfer activity"/>
    <property type="evidence" value="ECO:0007669"/>
    <property type="project" value="InterPro"/>
</dbReference>
<evidence type="ECO:0000256" key="14">
    <source>
        <dbReference type="SAM" id="SignalP"/>
    </source>
</evidence>
<comment type="subcellular location">
    <subcellularLocation>
        <location evidence="1">Cell membrane</location>
    </subcellularLocation>
</comment>
<dbReference type="InterPro" id="IPR051459">
    <property type="entry name" value="Cytochrome_c-type_DH"/>
</dbReference>
<dbReference type="GO" id="GO:0020037">
    <property type="term" value="F:heme binding"/>
    <property type="evidence" value="ECO:0007669"/>
    <property type="project" value="InterPro"/>
</dbReference>
<keyword evidence="6 14" id="KW-0732">Signal</keyword>
<gene>
    <name evidence="16" type="ORF">FXO26_25540</name>
</gene>
<feature type="domain" description="Cytochrome c" evidence="15">
    <location>
        <begin position="169"/>
        <end position="284"/>
    </location>
</feature>
<keyword evidence="4 11" id="KW-0349">Heme</keyword>
<evidence type="ECO:0000256" key="3">
    <source>
        <dbReference type="ARBA" id="ARBA00022475"/>
    </source>
</evidence>
<keyword evidence="7" id="KW-0677">Repeat</keyword>
<evidence type="ECO:0000256" key="13">
    <source>
        <dbReference type="SAM" id="MobiDB-lite"/>
    </source>
</evidence>
<feature type="signal peptide" evidence="14">
    <location>
        <begin position="1"/>
        <end position="19"/>
    </location>
</feature>
<dbReference type="PRINTS" id="PR00605">
    <property type="entry name" value="CYTCHROMECIC"/>
</dbReference>
<comment type="cofactor">
    <cofactor evidence="11">
        <name>heme c</name>
        <dbReference type="ChEBI" id="CHEBI:61717"/>
    </cofactor>
    <text evidence="11">Binds 3 heme c groups covalently per subunit.</text>
</comment>
<feature type="binding site" description="covalent" evidence="11">
    <location>
        <position position="320"/>
    </location>
    <ligand>
        <name>heme c</name>
        <dbReference type="ChEBI" id="CHEBI:61717"/>
        <label>3</label>
    </ligand>
</feature>
<name>A0A5D3G3Q6_9PSED</name>
<keyword evidence="9 12" id="KW-0408">Iron</keyword>
<feature type="binding site" description="covalent" evidence="11">
    <location>
        <position position="37"/>
    </location>
    <ligand>
        <name>heme c</name>
        <dbReference type="ChEBI" id="CHEBI:61717"/>
        <label>1</label>
    </ligand>
</feature>
<feature type="binding site" description="axial binding residue" evidence="12">
    <location>
        <position position="324"/>
    </location>
    <ligand>
        <name>heme c</name>
        <dbReference type="ChEBI" id="CHEBI:61717"/>
        <label>3</label>
    </ligand>
    <ligandPart>
        <name>Fe</name>
        <dbReference type="ChEBI" id="CHEBI:18248"/>
    </ligandPart>
</feature>
<feature type="binding site" description="covalent" evidence="11">
    <location>
        <position position="184"/>
    </location>
    <ligand>
        <name>heme c</name>
        <dbReference type="ChEBI" id="CHEBI:61717"/>
        <label>2</label>
    </ligand>
</feature>
<dbReference type="PROSITE" id="PS51257">
    <property type="entry name" value="PROKAR_LIPOPROTEIN"/>
    <property type="match status" value="1"/>
</dbReference>
<feature type="region of interest" description="Disordered" evidence="13">
    <location>
        <begin position="404"/>
        <end position="432"/>
    </location>
</feature>
<evidence type="ECO:0000256" key="2">
    <source>
        <dbReference type="ARBA" id="ARBA00022448"/>
    </source>
</evidence>
<keyword evidence="10" id="KW-0472">Membrane</keyword>
<evidence type="ECO:0000256" key="9">
    <source>
        <dbReference type="ARBA" id="ARBA00023004"/>
    </source>
</evidence>
<evidence type="ECO:0000256" key="6">
    <source>
        <dbReference type="ARBA" id="ARBA00022729"/>
    </source>
</evidence>
<evidence type="ECO:0000256" key="10">
    <source>
        <dbReference type="ARBA" id="ARBA00023136"/>
    </source>
</evidence>
<feature type="domain" description="Cytochrome c" evidence="15">
    <location>
        <begin position="307"/>
        <end position="397"/>
    </location>
</feature>
<evidence type="ECO:0000256" key="7">
    <source>
        <dbReference type="ARBA" id="ARBA00022737"/>
    </source>
</evidence>
<evidence type="ECO:0000313" key="16">
    <source>
        <dbReference type="EMBL" id="TYK54916.1"/>
    </source>
</evidence>
<evidence type="ECO:0000313" key="17">
    <source>
        <dbReference type="Proteomes" id="UP000324029"/>
    </source>
</evidence>
<dbReference type="Pfam" id="PF00034">
    <property type="entry name" value="Cytochrom_C"/>
    <property type="match status" value="2"/>
</dbReference>
<dbReference type="PANTHER" id="PTHR35008:SF8">
    <property type="entry name" value="ALCOHOL DEHYDROGENASE CYTOCHROME C SUBUNIT"/>
    <property type="match status" value="1"/>
</dbReference>
<dbReference type="PIRSF" id="PIRSF000018">
    <property type="entry name" value="Mb_ADH_cyt_c"/>
    <property type="match status" value="1"/>
</dbReference>
<dbReference type="InterPro" id="IPR036909">
    <property type="entry name" value="Cyt_c-like_dom_sf"/>
</dbReference>
<dbReference type="Proteomes" id="UP000324029">
    <property type="component" value="Unassembled WGS sequence"/>
</dbReference>
<proteinExistence type="predicted"/>
<dbReference type="AlphaFoldDB" id="A0A5D3G3Q6"/>
<feature type="chain" id="PRO_5022824902" evidence="14">
    <location>
        <begin position="20"/>
        <end position="432"/>
    </location>
</feature>
<evidence type="ECO:0000259" key="15">
    <source>
        <dbReference type="PROSITE" id="PS51007"/>
    </source>
</evidence>
<protein>
    <submittedName>
        <fullName evidence="16">C-type cytochrome</fullName>
    </submittedName>
</protein>
<dbReference type="GO" id="GO:0005506">
    <property type="term" value="F:iron ion binding"/>
    <property type="evidence" value="ECO:0007669"/>
    <property type="project" value="InterPro"/>
</dbReference>
<dbReference type="InterPro" id="IPR014353">
    <property type="entry name" value="Membr-bd_ADH_cyt_c"/>
</dbReference>
<sequence length="432" mass="46286">MKALVIASLALFSSCSVSAAESDLIKQGEYLARAGDCVACHTAKGGKPFAGGLPMETPIGVIYSTNITPDKTGLGDYSFEDFDKAVRHGVAKNGSTLYPAMPYPSYARVSDSDMQALYAYFMKGVEPVVQENKDSDIPWPLSMRWPLAAWRWMFAPAVEVQPSPAAADPVISRGAYLVEGLGHCGACHTPRALTMQEKALSATDGNDFLSGSAPLEGWIAKSLRGDHKDGLGSWSEEQLVQFLKTGRSDRSAVFGGMSDVVVHSMQYMSEDDLTAIARYLKSLPAVDPKDQPHQYDKQVAEALWKGDDSKPGASVYIDNCAACHRTDGHGYTRVFPALAGNPVVQTADATSLINIVLNGGTLPATHTAPSTFTMPAFAWRLSDQEVADVVSFIRGSWGNQGAPVNASDVAGLRKSDMRTTSGDDLGQVTQKH</sequence>
<dbReference type="SUPFAM" id="SSF46626">
    <property type="entry name" value="Cytochrome c"/>
    <property type="match status" value="3"/>
</dbReference>
<feature type="compositionally biased region" description="Polar residues" evidence="13">
    <location>
        <begin position="418"/>
        <end position="432"/>
    </location>
</feature>
<reference evidence="16 17" key="2">
    <citation type="submission" date="2019-08" db="EMBL/GenBank/DDBJ databases">
        <authorList>
            <person name="Brilhante M."/>
            <person name="Perreten V."/>
        </authorList>
    </citation>
    <scope>NUCLEOTIDE SEQUENCE [LARGE SCALE GENOMIC DNA]</scope>
    <source>
        <strain evidence="16 17">MCP106</strain>
    </source>
</reference>
<dbReference type="GO" id="GO:0016614">
    <property type="term" value="F:oxidoreductase activity, acting on CH-OH group of donors"/>
    <property type="evidence" value="ECO:0007669"/>
    <property type="project" value="InterPro"/>
</dbReference>
<dbReference type="PROSITE" id="PS51007">
    <property type="entry name" value="CYTC"/>
    <property type="match status" value="3"/>
</dbReference>
<evidence type="ECO:0000256" key="12">
    <source>
        <dbReference type="PIRSR" id="PIRSR000018-51"/>
    </source>
</evidence>
<reference evidence="16 17" key="1">
    <citation type="submission" date="2019-08" db="EMBL/GenBank/DDBJ databases">
        <title>Subclass B2 metallo-beta lactamase from Pseudomonas synxantha.</title>
        <authorList>
            <person name="Poirel L."/>
            <person name="Palmieri M."/>
            <person name="Masseron A."/>
            <person name="Perreten V."/>
            <person name="Nordman P."/>
        </authorList>
    </citation>
    <scope>NUCLEOTIDE SEQUENCE [LARGE SCALE GENOMIC DNA]</scope>
    <source>
        <strain evidence="16 17">MCP106</strain>
    </source>
</reference>
<dbReference type="GO" id="GO:0005886">
    <property type="term" value="C:plasma membrane"/>
    <property type="evidence" value="ECO:0007669"/>
    <property type="project" value="UniProtKB-SubCell"/>
</dbReference>
<evidence type="ECO:0000256" key="5">
    <source>
        <dbReference type="ARBA" id="ARBA00022723"/>
    </source>
</evidence>
<comment type="caution">
    <text evidence="16">The sequence shown here is derived from an EMBL/GenBank/DDBJ whole genome shotgun (WGS) entry which is preliminary data.</text>
</comment>
<keyword evidence="2" id="KW-0813">Transport</keyword>
<dbReference type="InterPro" id="IPR009056">
    <property type="entry name" value="Cyt_c-like_dom"/>
</dbReference>
<dbReference type="InterPro" id="IPR008168">
    <property type="entry name" value="Cyt_C_IC"/>
</dbReference>
<feature type="binding site" description="covalent" evidence="11">
    <location>
        <position position="187"/>
    </location>
    <ligand>
        <name>heme c</name>
        <dbReference type="ChEBI" id="CHEBI:61717"/>
        <label>2</label>
    </ligand>
</feature>
<keyword evidence="3" id="KW-1003">Cell membrane</keyword>
<dbReference type="PANTHER" id="PTHR35008">
    <property type="entry name" value="BLL4482 PROTEIN-RELATED"/>
    <property type="match status" value="1"/>
</dbReference>
<dbReference type="Gene3D" id="1.10.760.10">
    <property type="entry name" value="Cytochrome c-like domain"/>
    <property type="match status" value="3"/>
</dbReference>
<organism evidence="16 17">
    <name type="scientific">Pseudomonas synxantha</name>
    <dbReference type="NCBI Taxonomy" id="47883"/>
    <lineage>
        <taxon>Bacteria</taxon>
        <taxon>Pseudomonadati</taxon>
        <taxon>Pseudomonadota</taxon>
        <taxon>Gammaproteobacteria</taxon>
        <taxon>Pseudomonadales</taxon>
        <taxon>Pseudomonadaceae</taxon>
        <taxon>Pseudomonas</taxon>
    </lineage>
</organism>